<proteinExistence type="predicted"/>
<gene>
    <name evidence="1" type="ORF">SDC9_83183</name>
</gene>
<sequence length="45" mass="4712">MVAGGLGKGRAVKKTGVEKYAGQNASGGFELVQGHHFVYLHIVSI</sequence>
<dbReference type="EMBL" id="VSSQ01007656">
    <property type="protein sequence ID" value="MPM36584.1"/>
    <property type="molecule type" value="Genomic_DNA"/>
</dbReference>
<organism evidence="1">
    <name type="scientific">bioreactor metagenome</name>
    <dbReference type="NCBI Taxonomy" id="1076179"/>
    <lineage>
        <taxon>unclassified sequences</taxon>
        <taxon>metagenomes</taxon>
        <taxon>ecological metagenomes</taxon>
    </lineage>
</organism>
<evidence type="ECO:0000313" key="1">
    <source>
        <dbReference type="EMBL" id="MPM36584.1"/>
    </source>
</evidence>
<comment type="caution">
    <text evidence="1">The sequence shown here is derived from an EMBL/GenBank/DDBJ whole genome shotgun (WGS) entry which is preliminary data.</text>
</comment>
<protein>
    <submittedName>
        <fullName evidence="1">Uncharacterized protein</fullName>
    </submittedName>
</protein>
<reference evidence="1" key="1">
    <citation type="submission" date="2019-08" db="EMBL/GenBank/DDBJ databases">
        <authorList>
            <person name="Kucharzyk K."/>
            <person name="Murdoch R.W."/>
            <person name="Higgins S."/>
            <person name="Loffler F."/>
        </authorList>
    </citation>
    <scope>NUCLEOTIDE SEQUENCE</scope>
</reference>
<name>A0A644ZFE1_9ZZZZ</name>
<accession>A0A644ZFE1</accession>
<dbReference type="AlphaFoldDB" id="A0A644ZFE1"/>